<sequence>MNRINCFPQILSLKIVKNCPSNHLVFCLIFGNFEMRWIFLLAIFALSAAQDVIDLDLEEYEESNEVVVKPFNKCGRNHYYDIYQAHCSPCTLCKPGEFEVQDCSVFDNRVCSTCESRIYAHTLPHILKCVFANQHGYEILDGLKGKLDKDTPYKIIENDHLSVSDEVEAEEVNDKSKEVIMDTVEYTNDDAENNVEDSAPVSSEEFEFNSVEVVEHNVVPQIDELIEFDDSDADDKEEEDSDEEEMVSINKAQPIDEANYLSYLRLIRIYLFIGGAAFVSLLLSAFYCCRVSRTEKTFAIIEPPTTTPEEHHVLVRSLDFVKNKHRGFFKYEPLEEFV</sequence>
<accession>A0AC34QHV1</accession>
<proteinExistence type="predicted"/>
<dbReference type="Proteomes" id="UP000887576">
    <property type="component" value="Unplaced"/>
</dbReference>
<protein>
    <submittedName>
        <fullName evidence="2">TNFR-Cys domain-containing protein</fullName>
    </submittedName>
</protein>
<name>A0AC34QHV1_9BILA</name>
<organism evidence="1 2">
    <name type="scientific">Panagrolaimus sp. JU765</name>
    <dbReference type="NCBI Taxonomy" id="591449"/>
    <lineage>
        <taxon>Eukaryota</taxon>
        <taxon>Metazoa</taxon>
        <taxon>Ecdysozoa</taxon>
        <taxon>Nematoda</taxon>
        <taxon>Chromadorea</taxon>
        <taxon>Rhabditida</taxon>
        <taxon>Tylenchina</taxon>
        <taxon>Panagrolaimomorpha</taxon>
        <taxon>Panagrolaimoidea</taxon>
        <taxon>Panagrolaimidae</taxon>
        <taxon>Panagrolaimus</taxon>
    </lineage>
</organism>
<reference evidence="2" key="1">
    <citation type="submission" date="2022-11" db="UniProtKB">
        <authorList>
            <consortium name="WormBaseParasite"/>
        </authorList>
    </citation>
    <scope>IDENTIFICATION</scope>
</reference>
<dbReference type="WBParaSite" id="JU765_v2.g16444.t1">
    <property type="protein sequence ID" value="JU765_v2.g16444.t1"/>
    <property type="gene ID" value="JU765_v2.g16444"/>
</dbReference>
<evidence type="ECO:0000313" key="1">
    <source>
        <dbReference type="Proteomes" id="UP000887576"/>
    </source>
</evidence>
<evidence type="ECO:0000313" key="2">
    <source>
        <dbReference type="WBParaSite" id="JU765_v2.g16444.t1"/>
    </source>
</evidence>